<evidence type="ECO:0000313" key="2">
    <source>
        <dbReference type="EMBL" id="AKF28196.1"/>
    </source>
</evidence>
<sequence length="80" mass="9168">MKEPPKLKPDRSKPAFTATVLLWIMLAIPGAVGALIYQEWLVLCGIAAGLIFIVLLARFIRHESQKVEAHEEHIMKLWRY</sequence>
<dbReference type="RefSeq" id="WP_003859179.1">
    <property type="nucleotide sequence ID" value="NZ_CP011309.1"/>
</dbReference>
<name>A0A0F6Z6F8_9CORY</name>
<evidence type="ECO:0000313" key="3">
    <source>
        <dbReference type="Proteomes" id="UP000034037"/>
    </source>
</evidence>
<evidence type="ECO:0000256" key="1">
    <source>
        <dbReference type="SAM" id="Phobius"/>
    </source>
</evidence>
<reference evidence="2 3" key="1">
    <citation type="submission" date="2015-04" db="EMBL/GenBank/DDBJ databases">
        <title>Complete Genome Sequence of Brevibacterium flavum ATCC 15168.</title>
        <authorList>
            <person name="Ahn J."/>
            <person name="Park G."/>
            <person name="Jeon W."/>
            <person name="Jang Y."/>
            <person name="Jang M."/>
            <person name="Lee H."/>
            <person name="Lee H."/>
        </authorList>
    </citation>
    <scope>NUCLEOTIDE SEQUENCE [LARGE SCALE GENOMIC DNA]</scope>
    <source>
        <strain evidence="2 3">ATCC 15168</strain>
    </source>
</reference>
<feature type="transmembrane region" description="Helical" evidence="1">
    <location>
        <begin position="15"/>
        <end position="34"/>
    </location>
</feature>
<organism evidence="2 3">
    <name type="scientific">[Brevibacterium] flavum</name>
    <dbReference type="NCBI Taxonomy" id="92706"/>
    <lineage>
        <taxon>Bacteria</taxon>
        <taxon>Bacillati</taxon>
        <taxon>Actinomycetota</taxon>
        <taxon>Actinomycetes</taxon>
        <taxon>Mycobacteriales</taxon>
        <taxon>Corynebacteriaceae</taxon>
        <taxon>Corynebacterium</taxon>
    </lineage>
</organism>
<keyword evidence="1" id="KW-0812">Transmembrane</keyword>
<feature type="transmembrane region" description="Helical" evidence="1">
    <location>
        <begin position="40"/>
        <end position="60"/>
    </location>
</feature>
<keyword evidence="1" id="KW-0472">Membrane</keyword>
<protein>
    <submittedName>
        <fullName evidence="2">Uncharacterized protein</fullName>
    </submittedName>
</protein>
<dbReference type="Proteomes" id="UP000034037">
    <property type="component" value="Chromosome"/>
</dbReference>
<accession>A0A0F6Z6F8</accession>
<dbReference type="AlphaFoldDB" id="A0A0F6Z6F8"/>
<keyword evidence="1" id="KW-1133">Transmembrane helix</keyword>
<proteinExistence type="predicted"/>
<dbReference type="EMBL" id="CP011309">
    <property type="protein sequence ID" value="AKF28196.1"/>
    <property type="molecule type" value="Genomic_DNA"/>
</dbReference>
<dbReference type="HOGENOM" id="CLU_2582827_0_0_11"/>
<keyword evidence="3" id="KW-1185">Reference proteome</keyword>
<gene>
    <name evidence="2" type="ORF">YH66_11900</name>
</gene>
<dbReference type="PATRIC" id="fig|92706.3.peg.2491"/>